<dbReference type="InterPro" id="IPR014710">
    <property type="entry name" value="RmlC-like_jellyroll"/>
</dbReference>
<dbReference type="Proteomes" id="UP000321548">
    <property type="component" value="Unassembled WGS sequence"/>
</dbReference>
<protein>
    <submittedName>
        <fullName evidence="2">Cupin</fullName>
    </submittedName>
</protein>
<feature type="domain" description="Cupin type-2" evidence="1">
    <location>
        <begin position="22"/>
        <end position="74"/>
    </location>
</feature>
<comment type="caution">
    <text evidence="2">The sequence shown here is derived from an EMBL/GenBank/DDBJ whole genome shotgun (WGS) entry which is preliminary data.</text>
</comment>
<name>A0A5C8P162_9BURK</name>
<dbReference type="RefSeq" id="WP_147703327.1">
    <property type="nucleotide sequence ID" value="NZ_VDUY01000002.1"/>
</dbReference>
<dbReference type="Pfam" id="PF07883">
    <property type="entry name" value="Cupin_2"/>
    <property type="match status" value="1"/>
</dbReference>
<dbReference type="OrthoDB" id="8756764at2"/>
<evidence type="ECO:0000259" key="1">
    <source>
        <dbReference type="Pfam" id="PF07883"/>
    </source>
</evidence>
<dbReference type="SUPFAM" id="SSF51182">
    <property type="entry name" value="RmlC-like cupins"/>
    <property type="match status" value="1"/>
</dbReference>
<keyword evidence="3" id="KW-1185">Reference proteome</keyword>
<evidence type="ECO:0000313" key="3">
    <source>
        <dbReference type="Proteomes" id="UP000321548"/>
    </source>
</evidence>
<dbReference type="AlphaFoldDB" id="A0A5C8P162"/>
<reference evidence="2 3" key="1">
    <citation type="submission" date="2019-06" db="EMBL/GenBank/DDBJ databases">
        <title>Quisquiliibacterium sp. nov., isolated from a maize field.</title>
        <authorList>
            <person name="Lin S.-Y."/>
            <person name="Tsai C.-F."/>
            <person name="Young C.-C."/>
        </authorList>
    </citation>
    <scope>NUCLEOTIDE SEQUENCE [LARGE SCALE GENOMIC DNA]</scope>
    <source>
        <strain evidence="2 3">CC-CFT501</strain>
    </source>
</reference>
<dbReference type="EMBL" id="VDUY01000002">
    <property type="protein sequence ID" value="TXL67078.1"/>
    <property type="molecule type" value="Genomic_DNA"/>
</dbReference>
<sequence length="92" mass="10229">MDIEAFKRKLIADGYLEIVEKTIEPNHVIDLHSHPYDVRALVLAGSATIACSGEAPRVYQAGDILEVEAGREHTEHYGPDGYSFLVGRRHRG</sequence>
<evidence type="ECO:0000313" key="2">
    <source>
        <dbReference type="EMBL" id="TXL67078.1"/>
    </source>
</evidence>
<dbReference type="InterPro" id="IPR013096">
    <property type="entry name" value="Cupin_2"/>
</dbReference>
<dbReference type="Gene3D" id="2.60.120.10">
    <property type="entry name" value="Jelly Rolls"/>
    <property type="match status" value="1"/>
</dbReference>
<organism evidence="2 3">
    <name type="scientific">Zeimonas arvi</name>
    <dbReference type="NCBI Taxonomy" id="2498847"/>
    <lineage>
        <taxon>Bacteria</taxon>
        <taxon>Pseudomonadati</taxon>
        <taxon>Pseudomonadota</taxon>
        <taxon>Betaproteobacteria</taxon>
        <taxon>Burkholderiales</taxon>
        <taxon>Burkholderiaceae</taxon>
        <taxon>Zeimonas</taxon>
    </lineage>
</organism>
<accession>A0A5C8P162</accession>
<gene>
    <name evidence="2" type="ORF">FHP08_05525</name>
</gene>
<dbReference type="InterPro" id="IPR011051">
    <property type="entry name" value="RmlC_Cupin_sf"/>
</dbReference>
<proteinExistence type="predicted"/>